<protein>
    <recommendedName>
        <fullName evidence="5">Tyr recombinase domain-containing protein</fullName>
    </recommendedName>
</protein>
<dbReference type="SUPFAM" id="SSF56349">
    <property type="entry name" value="DNA breaking-rejoining enzymes"/>
    <property type="match status" value="1"/>
</dbReference>
<dbReference type="GO" id="GO:0006310">
    <property type="term" value="P:DNA recombination"/>
    <property type="evidence" value="ECO:0007669"/>
    <property type="project" value="UniProtKB-KW"/>
</dbReference>
<feature type="region of interest" description="Disordered" evidence="2">
    <location>
        <begin position="190"/>
        <end position="214"/>
    </location>
</feature>
<proteinExistence type="predicted"/>
<keyword evidence="1" id="KW-0233">DNA recombination</keyword>
<evidence type="ECO:0000313" key="3">
    <source>
        <dbReference type="EMBL" id="PVA05243.1"/>
    </source>
</evidence>
<dbReference type="Proteomes" id="UP000244817">
    <property type="component" value="Unassembled WGS sequence"/>
</dbReference>
<dbReference type="Gene3D" id="1.10.443.10">
    <property type="entry name" value="Intergrase catalytic core"/>
    <property type="match status" value="1"/>
</dbReference>
<dbReference type="AlphaFoldDB" id="A0A2T7FSX1"/>
<evidence type="ECO:0000256" key="2">
    <source>
        <dbReference type="SAM" id="MobiDB-lite"/>
    </source>
</evidence>
<keyword evidence="4" id="KW-1185">Reference proteome</keyword>
<sequence>MLSLGTTDRKLALKSCAKLTAHMDQMLDNDLHMTLPETEVAAFFKAELRRVLRDLRVERTVEHVDGSMTACKARQNHLKAVILSSMAEDGLCKEMPQMRLAQIDPSLRDEALSLHSETYATFMSDRFNADIQQRATDILKRSDFAQYDKLFLRKATLEAHMAAHVALGAVPVHACEQARTAAIDLLSGHQTPERSEAPALPPIPPEPVATAPTQKPCVTEGVDLIQDRFTAQTIHVQREQAMQQPEEPEFDGTAQNVVVERTYGADLFGTAVRMIRRSKSQEDTSLQKLKSVSLFLYLTGVQMVTDVRQHHIDMFGHSLEKQLPKHYWKSDAQKNLTFRELVETIQNRTDIAVGLSPPTIARHLTTIVGIIRFAANEGNTLPFTPQTTDLIPIDKRSDAQKRSVFVLEDVQRVFAHPLWQGCKSKGRRHEVGKILIKDHHYWINLLLAYTGARRSEIAGLRESDVGYDDDIPFVHIRENTVRGLKTRFSQRRVPLHPHLIELGFMEFVNGRRSSHQSFLFPEAIPAKVREMCLQADGRPPPYDKKFGDSLDHVWRQSLLRSLDGNPEKYCVASLRSYVNDTLINLRQEDGSTLVVPGIDRRDLMGHRPLDVNEGTYRRDAKPLGPLYVAIKLLPRLF</sequence>
<dbReference type="InterPro" id="IPR013762">
    <property type="entry name" value="Integrase-like_cat_sf"/>
</dbReference>
<evidence type="ECO:0000256" key="1">
    <source>
        <dbReference type="ARBA" id="ARBA00023172"/>
    </source>
</evidence>
<dbReference type="GO" id="GO:0015074">
    <property type="term" value="P:DNA integration"/>
    <property type="evidence" value="ECO:0007669"/>
    <property type="project" value="InterPro"/>
</dbReference>
<evidence type="ECO:0008006" key="5">
    <source>
        <dbReference type="Google" id="ProtNLM"/>
    </source>
</evidence>
<evidence type="ECO:0000313" key="4">
    <source>
        <dbReference type="Proteomes" id="UP000244817"/>
    </source>
</evidence>
<name>A0A2T7FSX1_9RHOB</name>
<accession>A0A2T7FSX1</accession>
<reference evidence="3 4" key="1">
    <citation type="submission" date="2018-04" db="EMBL/GenBank/DDBJ databases">
        <title>Pelagivirga bohaiensis gen. nov., sp. nov., a bacterium isolated from the Bohai Sea.</title>
        <authorList>
            <person name="Ji X."/>
        </authorList>
    </citation>
    <scope>NUCLEOTIDE SEQUENCE [LARGE SCALE GENOMIC DNA]</scope>
    <source>
        <strain evidence="3 4">BH-SD16</strain>
    </source>
</reference>
<dbReference type="GO" id="GO:0003677">
    <property type="term" value="F:DNA binding"/>
    <property type="evidence" value="ECO:0007669"/>
    <property type="project" value="InterPro"/>
</dbReference>
<organism evidence="3 4">
    <name type="scientific">Thalassorhabdomicrobium marinisediminis</name>
    <dbReference type="NCBI Taxonomy" id="2170577"/>
    <lineage>
        <taxon>Bacteria</taxon>
        <taxon>Pseudomonadati</taxon>
        <taxon>Pseudomonadota</taxon>
        <taxon>Alphaproteobacteria</taxon>
        <taxon>Rhodobacterales</taxon>
        <taxon>Paracoccaceae</taxon>
        <taxon>Thalassorhabdomicrobium</taxon>
    </lineage>
</organism>
<dbReference type="InterPro" id="IPR011010">
    <property type="entry name" value="DNA_brk_join_enz"/>
</dbReference>
<comment type="caution">
    <text evidence="3">The sequence shown here is derived from an EMBL/GenBank/DDBJ whole genome shotgun (WGS) entry which is preliminary data.</text>
</comment>
<dbReference type="EMBL" id="QCYG01000013">
    <property type="protein sequence ID" value="PVA05243.1"/>
    <property type="molecule type" value="Genomic_DNA"/>
</dbReference>
<gene>
    <name evidence="3" type="ORF">DC363_16225</name>
</gene>